<dbReference type="EMBL" id="CAUYUJ010002420">
    <property type="protein sequence ID" value="CAK0800697.1"/>
    <property type="molecule type" value="Genomic_DNA"/>
</dbReference>
<keyword evidence="2" id="KW-1185">Reference proteome</keyword>
<dbReference type="Proteomes" id="UP001189429">
    <property type="component" value="Unassembled WGS sequence"/>
</dbReference>
<evidence type="ECO:0000313" key="2">
    <source>
        <dbReference type="Proteomes" id="UP001189429"/>
    </source>
</evidence>
<name>A0ABN9Q4N8_9DINO</name>
<reference evidence="1" key="1">
    <citation type="submission" date="2023-10" db="EMBL/GenBank/DDBJ databases">
        <authorList>
            <person name="Chen Y."/>
            <person name="Shah S."/>
            <person name="Dougan E. K."/>
            <person name="Thang M."/>
            <person name="Chan C."/>
        </authorList>
    </citation>
    <scope>NUCLEOTIDE SEQUENCE [LARGE SCALE GENOMIC DNA]</scope>
</reference>
<protein>
    <recommendedName>
        <fullName evidence="3">Secreted protein</fullName>
    </recommendedName>
</protein>
<proteinExistence type="predicted"/>
<gene>
    <name evidence="1" type="ORF">PCOR1329_LOCUS8769</name>
</gene>
<comment type="caution">
    <text evidence="1">The sequence shown here is derived from an EMBL/GenBank/DDBJ whole genome shotgun (WGS) entry which is preliminary data.</text>
</comment>
<evidence type="ECO:0000313" key="1">
    <source>
        <dbReference type="EMBL" id="CAK0800697.1"/>
    </source>
</evidence>
<evidence type="ECO:0008006" key="3">
    <source>
        <dbReference type="Google" id="ProtNLM"/>
    </source>
</evidence>
<organism evidence="1 2">
    <name type="scientific">Prorocentrum cordatum</name>
    <dbReference type="NCBI Taxonomy" id="2364126"/>
    <lineage>
        <taxon>Eukaryota</taxon>
        <taxon>Sar</taxon>
        <taxon>Alveolata</taxon>
        <taxon>Dinophyceae</taxon>
        <taxon>Prorocentrales</taxon>
        <taxon>Prorocentraceae</taxon>
        <taxon>Prorocentrum</taxon>
    </lineage>
</organism>
<sequence>MWFMCRCCVIRITGCQRTRSPKAAGGGAVVVVLVSRSALALSLGKPNGCGSRRGMWGGGCAPRYGLPPELHALLPPALRRIPEAISKQMGALVGGSAPRLCRWAAQQALAPPVRGSLMSGDA</sequence>
<accession>A0ABN9Q4N8</accession>